<dbReference type="Proteomes" id="UP001229421">
    <property type="component" value="Unassembled WGS sequence"/>
</dbReference>
<dbReference type="AlphaFoldDB" id="A0AAD8K8Q9"/>
<protein>
    <submittedName>
        <fullName evidence="1">Uncharacterized protein</fullName>
    </submittedName>
</protein>
<reference evidence="1" key="1">
    <citation type="journal article" date="2023" name="bioRxiv">
        <title>Improved chromosome-level genome assembly for marigold (Tagetes erecta).</title>
        <authorList>
            <person name="Jiang F."/>
            <person name="Yuan L."/>
            <person name="Wang S."/>
            <person name="Wang H."/>
            <person name="Xu D."/>
            <person name="Wang A."/>
            <person name="Fan W."/>
        </authorList>
    </citation>
    <scope>NUCLEOTIDE SEQUENCE</scope>
    <source>
        <strain evidence="1">WSJ</strain>
        <tissue evidence="1">Leaf</tissue>
    </source>
</reference>
<gene>
    <name evidence="1" type="ORF">QVD17_27232</name>
</gene>
<dbReference type="EMBL" id="JAUHHV010000007">
    <property type="protein sequence ID" value="KAK1418093.1"/>
    <property type="molecule type" value="Genomic_DNA"/>
</dbReference>
<sequence length="88" mass="9979">MKVEAKLFVGSREDKVPNLNLTLPRTSILDHVLGEIQLYQIQPKPFIPSQFGSSSTPFSFYNDVVYGSNWGCYVSSLHMTKPSQEDRI</sequence>
<evidence type="ECO:0000313" key="1">
    <source>
        <dbReference type="EMBL" id="KAK1418093.1"/>
    </source>
</evidence>
<name>A0AAD8K8Q9_TARER</name>
<comment type="caution">
    <text evidence="1">The sequence shown here is derived from an EMBL/GenBank/DDBJ whole genome shotgun (WGS) entry which is preliminary data.</text>
</comment>
<organism evidence="1 2">
    <name type="scientific">Tagetes erecta</name>
    <name type="common">African marigold</name>
    <dbReference type="NCBI Taxonomy" id="13708"/>
    <lineage>
        <taxon>Eukaryota</taxon>
        <taxon>Viridiplantae</taxon>
        <taxon>Streptophyta</taxon>
        <taxon>Embryophyta</taxon>
        <taxon>Tracheophyta</taxon>
        <taxon>Spermatophyta</taxon>
        <taxon>Magnoliopsida</taxon>
        <taxon>eudicotyledons</taxon>
        <taxon>Gunneridae</taxon>
        <taxon>Pentapetalae</taxon>
        <taxon>asterids</taxon>
        <taxon>campanulids</taxon>
        <taxon>Asterales</taxon>
        <taxon>Asteraceae</taxon>
        <taxon>Asteroideae</taxon>
        <taxon>Heliantheae alliance</taxon>
        <taxon>Tageteae</taxon>
        <taxon>Tagetes</taxon>
    </lineage>
</organism>
<accession>A0AAD8K8Q9</accession>
<keyword evidence="2" id="KW-1185">Reference proteome</keyword>
<evidence type="ECO:0000313" key="2">
    <source>
        <dbReference type="Proteomes" id="UP001229421"/>
    </source>
</evidence>
<proteinExistence type="predicted"/>